<dbReference type="PANTHER" id="PTHR43798:SF33">
    <property type="entry name" value="HYDROLASE, PUTATIVE (AFU_ORTHOLOGUE AFUA_2G14860)-RELATED"/>
    <property type="match status" value="1"/>
</dbReference>
<reference evidence="3" key="1">
    <citation type="journal article" date="2019" name="Int. J. Syst. Evol. Microbiol.">
        <title>The Global Catalogue of Microorganisms (GCM) 10K type strain sequencing project: providing services to taxonomists for standard genome sequencing and annotation.</title>
        <authorList>
            <consortium name="The Broad Institute Genomics Platform"/>
            <consortium name="The Broad Institute Genome Sequencing Center for Infectious Disease"/>
            <person name="Wu L."/>
            <person name="Ma J."/>
        </authorList>
    </citation>
    <scope>NUCLEOTIDE SEQUENCE [LARGE SCALE GENOMIC DNA]</scope>
    <source>
        <strain evidence="3">JCM 17459</strain>
    </source>
</reference>
<dbReference type="EMBL" id="BAABBA010000010">
    <property type="protein sequence ID" value="GAA4287857.1"/>
    <property type="molecule type" value="Genomic_DNA"/>
</dbReference>
<dbReference type="Proteomes" id="UP001499841">
    <property type="component" value="Unassembled WGS sequence"/>
</dbReference>
<dbReference type="InterPro" id="IPR000639">
    <property type="entry name" value="Epox_hydrolase-like"/>
</dbReference>
<dbReference type="InterPro" id="IPR000073">
    <property type="entry name" value="AB_hydrolase_1"/>
</dbReference>
<dbReference type="SUPFAM" id="SSF53474">
    <property type="entry name" value="alpha/beta-Hydrolases"/>
    <property type="match status" value="1"/>
</dbReference>
<sequence length="302" mass="33366">MTESRRHFKIEVDDGVVLHGVRVGHGYPVVLLHGFPQDLHEWDQISPLLQDDYELIAFDLKGSGGSSKTAAGYDKKRLAAEIDAACHQLGLDEVAVIGHDIGGMIAYSWAAFHPGRVSRIAVIDVPIPGVSFWDDALRDPLLWHFAFHLKENLPEALLEGKEALYIREFVRERAVNLDAFENGLLDTYTQNFAAPGTKHGMLGWYRAFPEDAEDNRGRLELGKLTLPVLAIGGRARWGSQMESIMREFAHDVTGAVIEDCGHWVPEEQPVDLADLLRAFLSGVRRPGSEPAVTISGPASVSR</sequence>
<dbReference type="PRINTS" id="PR00412">
    <property type="entry name" value="EPOXHYDRLASE"/>
</dbReference>
<name>A0ABP8EVM8_9MICO</name>
<keyword evidence="3" id="KW-1185">Reference proteome</keyword>
<dbReference type="PRINTS" id="PR00111">
    <property type="entry name" value="ABHYDROLASE"/>
</dbReference>
<accession>A0ABP8EVM8</accession>
<dbReference type="Pfam" id="PF00561">
    <property type="entry name" value="Abhydrolase_1"/>
    <property type="match status" value="1"/>
</dbReference>
<protein>
    <submittedName>
        <fullName evidence="2">Alpha/beta hydrolase</fullName>
    </submittedName>
</protein>
<dbReference type="RefSeq" id="WP_345041041.1">
    <property type="nucleotide sequence ID" value="NZ_BAABBA010000010.1"/>
</dbReference>
<dbReference type="PANTHER" id="PTHR43798">
    <property type="entry name" value="MONOACYLGLYCEROL LIPASE"/>
    <property type="match status" value="1"/>
</dbReference>
<evidence type="ECO:0000259" key="1">
    <source>
        <dbReference type="Pfam" id="PF00561"/>
    </source>
</evidence>
<evidence type="ECO:0000313" key="2">
    <source>
        <dbReference type="EMBL" id="GAA4287857.1"/>
    </source>
</evidence>
<organism evidence="2 3">
    <name type="scientific">Georgenia daeguensis</name>
    <dbReference type="NCBI Taxonomy" id="908355"/>
    <lineage>
        <taxon>Bacteria</taxon>
        <taxon>Bacillati</taxon>
        <taxon>Actinomycetota</taxon>
        <taxon>Actinomycetes</taxon>
        <taxon>Micrococcales</taxon>
        <taxon>Bogoriellaceae</taxon>
        <taxon>Georgenia</taxon>
    </lineage>
</organism>
<feature type="domain" description="AB hydrolase-1" evidence="1">
    <location>
        <begin position="27"/>
        <end position="268"/>
    </location>
</feature>
<proteinExistence type="predicted"/>
<dbReference type="GO" id="GO:0016787">
    <property type="term" value="F:hydrolase activity"/>
    <property type="evidence" value="ECO:0007669"/>
    <property type="project" value="UniProtKB-KW"/>
</dbReference>
<keyword evidence="2" id="KW-0378">Hydrolase</keyword>
<gene>
    <name evidence="2" type="ORF">GCM10022262_22170</name>
</gene>
<dbReference type="InterPro" id="IPR050266">
    <property type="entry name" value="AB_hydrolase_sf"/>
</dbReference>
<dbReference type="InterPro" id="IPR029058">
    <property type="entry name" value="AB_hydrolase_fold"/>
</dbReference>
<dbReference type="Gene3D" id="3.40.50.1820">
    <property type="entry name" value="alpha/beta hydrolase"/>
    <property type="match status" value="1"/>
</dbReference>
<comment type="caution">
    <text evidence="2">The sequence shown here is derived from an EMBL/GenBank/DDBJ whole genome shotgun (WGS) entry which is preliminary data.</text>
</comment>
<evidence type="ECO:0000313" key="3">
    <source>
        <dbReference type="Proteomes" id="UP001499841"/>
    </source>
</evidence>